<name>A0ABZ2XQR7_9RHOB</name>
<evidence type="ECO:0000256" key="4">
    <source>
        <dbReference type="ARBA" id="ARBA00023015"/>
    </source>
</evidence>
<dbReference type="Gene3D" id="3.40.50.300">
    <property type="entry name" value="P-loop containing nucleotide triphosphate hydrolases"/>
    <property type="match status" value="1"/>
</dbReference>
<dbReference type="Pfam" id="PF25601">
    <property type="entry name" value="AAA_lid_14"/>
    <property type="match status" value="1"/>
</dbReference>
<keyword evidence="4" id="KW-0805">Transcription regulation</keyword>
<dbReference type="PROSITE" id="PS50045">
    <property type="entry name" value="SIGMA54_INTERACT_4"/>
    <property type="match status" value="1"/>
</dbReference>
<dbReference type="Gene3D" id="3.40.50.2300">
    <property type="match status" value="1"/>
</dbReference>
<dbReference type="PROSITE" id="PS50110">
    <property type="entry name" value="RESPONSE_REGULATORY"/>
    <property type="match status" value="1"/>
</dbReference>
<dbReference type="InterPro" id="IPR027417">
    <property type="entry name" value="P-loop_NTPase"/>
</dbReference>
<dbReference type="Pfam" id="PF02954">
    <property type="entry name" value="HTH_8"/>
    <property type="match status" value="1"/>
</dbReference>
<dbReference type="InterPro" id="IPR001789">
    <property type="entry name" value="Sig_transdc_resp-reg_receiver"/>
</dbReference>
<feature type="modified residue" description="4-aspartylphosphate" evidence="6">
    <location>
        <position position="53"/>
    </location>
</feature>
<keyword evidence="10" id="KW-1185">Reference proteome</keyword>
<dbReference type="Gene3D" id="1.10.8.60">
    <property type="match status" value="1"/>
</dbReference>
<dbReference type="InterPro" id="IPR011006">
    <property type="entry name" value="CheY-like_superfamily"/>
</dbReference>
<dbReference type="InterPro" id="IPR009057">
    <property type="entry name" value="Homeodomain-like_sf"/>
</dbReference>
<evidence type="ECO:0000259" key="8">
    <source>
        <dbReference type="PROSITE" id="PS50110"/>
    </source>
</evidence>
<evidence type="ECO:0000256" key="1">
    <source>
        <dbReference type="ARBA" id="ARBA00022741"/>
    </source>
</evidence>
<accession>A0ABZ2XQR7</accession>
<dbReference type="EMBL" id="CP123584">
    <property type="protein sequence ID" value="WZK87727.1"/>
    <property type="molecule type" value="Genomic_DNA"/>
</dbReference>
<dbReference type="SMART" id="SM00448">
    <property type="entry name" value="REC"/>
    <property type="match status" value="1"/>
</dbReference>
<feature type="domain" description="Response regulatory" evidence="8">
    <location>
        <begin position="4"/>
        <end position="118"/>
    </location>
</feature>
<dbReference type="Pfam" id="PF14532">
    <property type="entry name" value="Sigma54_activ_2"/>
    <property type="match status" value="1"/>
</dbReference>
<reference evidence="9 10" key="1">
    <citation type="submission" date="2023-04" db="EMBL/GenBank/DDBJ databases">
        <title>Complete genome sequence of Alisedimentitalea scapharcae.</title>
        <authorList>
            <person name="Rong J.-C."/>
            <person name="Yi M.-L."/>
            <person name="Zhao Q."/>
        </authorList>
    </citation>
    <scope>NUCLEOTIDE SEQUENCE [LARGE SCALE GENOMIC DNA]</scope>
    <source>
        <strain evidence="9 10">KCTC 42119</strain>
    </source>
</reference>
<organism evidence="9 10">
    <name type="scientific">Aliisedimentitalea scapharcae</name>
    <dbReference type="NCBI Taxonomy" id="1524259"/>
    <lineage>
        <taxon>Bacteria</taxon>
        <taxon>Pseudomonadati</taxon>
        <taxon>Pseudomonadota</taxon>
        <taxon>Alphaproteobacteria</taxon>
        <taxon>Rhodobacterales</taxon>
        <taxon>Roseobacteraceae</taxon>
        <taxon>Aliisedimentitalea</taxon>
    </lineage>
</organism>
<dbReference type="InterPro" id="IPR002078">
    <property type="entry name" value="Sigma_54_int"/>
</dbReference>
<dbReference type="Proteomes" id="UP001623232">
    <property type="component" value="Chromosome"/>
</dbReference>
<dbReference type="InterPro" id="IPR058031">
    <property type="entry name" value="AAA_lid_NorR"/>
</dbReference>
<protein>
    <submittedName>
        <fullName evidence="9">Sigma-54 dependent transcriptional regulator</fullName>
    </submittedName>
</protein>
<proteinExistence type="predicted"/>
<dbReference type="PRINTS" id="PR01590">
    <property type="entry name" value="HTHFIS"/>
</dbReference>
<keyword evidence="2" id="KW-0067">ATP-binding</keyword>
<dbReference type="InterPro" id="IPR002197">
    <property type="entry name" value="HTH_Fis"/>
</dbReference>
<keyword evidence="6" id="KW-0597">Phosphoprotein</keyword>
<gene>
    <name evidence="9" type="ORF">QEZ52_14070</name>
</gene>
<dbReference type="SUPFAM" id="SSF52540">
    <property type="entry name" value="P-loop containing nucleoside triphosphate hydrolases"/>
    <property type="match status" value="1"/>
</dbReference>
<evidence type="ECO:0000313" key="10">
    <source>
        <dbReference type="Proteomes" id="UP001623232"/>
    </source>
</evidence>
<dbReference type="Pfam" id="PF00072">
    <property type="entry name" value="Response_reg"/>
    <property type="match status" value="1"/>
</dbReference>
<evidence type="ECO:0000313" key="9">
    <source>
        <dbReference type="EMBL" id="WZK87727.1"/>
    </source>
</evidence>
<evidence type="ECO:0000256" key="3">
    <source>
        <dbReference type="ARBA" id="ARBA00023012"/>
    </source>
</evidence>
<sequence>MTRKVLVVDDDADIREALGQTLELADLEAITSGSFVAAKDLITSGFDGVIVSDIRMPGRDGFHLLEYAHAQDAELPVILLTGEGDIPMAVRAMGQGAFDFLEKPCASADLLAVLERALKTRSLVLENRQLKRQLESGDPAARLLFGVSQQADDLRARVRSVAPTGAEVLVIGPSGSGISKVAEVVHLMSPVGQGPFVKRSAAGMTDKGFAALCEEGAGGSVFLDDVSAMPTATQYTVLERLERGAGTRVIAGTTTDLSELVAQGGFHAELFYRLDVMRVRIPSLAERREDIPVIFRHYVAQAAEQAGIDTPEVTPDHLVALMAQEWPGNARSLMSAAMRFVLGMPEEVGQAQDLGLSEQMAQVERSLLIAALGRQNGRATAAAEALKLPRKTFYDKLARYGIRPEDYRR</sequence>
<keyword evidence="3" id="KW-0902">Two-component regulatory system</keyword>
<keyword evidence="5" id="KW-0804">Transcription</keyword>
<dbReference type="PANTHER" id="PTHR32071:SF57">
    <property type="entry name" value="C4-DICARBOXYLATE TRANSPORT TRANSCRIPTIONAL REGULATORY PROTEIN DCTD"/>
    <property type="match status" value="1"/>
</dbReference>
<dbReference type="RefSeq" id="WP_406645029.1">
    <property type="nucleotide sequence ID" value="NZ_CP123584.1"/>
</dbReference>
<keyword evidence="1" id="KW-0547">Nucleotide-binding</keyword>
<dbReference type="SUPFAM" id="SSF46689">
    <property type="entry name" value="Homeodomain-like"/>
    <property type="match status" value="1"/>
</dbReference>
<dbReference type="CDD" id="cd17549">
    <property type="entry name" value="REC_DctD-like"/>
    <property type="match status" value="1"/>
</dbReference>
<dbReference type="PANTHER" id="PTHR32071">
    <property type="entry name" value="TRANSCRIPTIONAL REGULATORY PROTEIN"/>
    <property type="match status" value="1"/>
</dbReference>
<dbReference type="SUPFAM" id="SSF52172">
    <property type="entry name" value="CheY-like"/>
    <property type="match status" value="1"/>
</dbReference>
<evidence type="ECO:0000256" key="6">
    <source>
        <dbReference type="PROSITE-ProRule" id="PRU00169"/>
    </source>
</evidence>
<dbReference type="Gene3D" id="1.10.10.60">
    <property type="entry name" value="Homeodomain-like"/>
    <property type="match status" value="1"/>
</dbReference>
<evidence type="ECO:0000256" key="5">
    <source>
        <dbReference type="ARBA" id="ARBA00023163"/>
    </source>
</evidence>
<evidence type="ECO:0000259" key="7">
    <source>
        <dbReference type="PROSITE" id="PS50045"/>
    </source>
</evidence>
<feature type="domain" description="Sigma-54 factor interaction" evidence="7">
    <location>
        <begin position="144"/>
        <end position="342"/>
    </location>
</feature>
<evidence type="ECO:0000256" key="2">
    <source>
        <dbReference type="ARBA" id="ARBA00022840"/>
    </source>
</evidence>